<protein>
    <submittedName>
        <fullName evidence="11">Uncharacterized protein</fullName>
    </submittedName>
</protein>
<dbReference type="InterPro" id="IPR025754">
    <property type="entry name" value="TRC8_N_dom"/>
</dbReference>
<dbReference type="OrthoDB" id="10250396at2759"/>
<dbReference type="Proteomes" id="UP000502823">
    <property type="component" value="Unassembled WGS sequence"/>
</dbReference>
<dbReference type="InterPro" id="IPR046433">
    <property type="entry name" value="ActCoA_hydro"/>
</dbReference>
<dbReference type="Pfam" id="PF02550">
    <property type="entry name" value="AcetylCoA_hydro"/>
    <property type="match status" value="1"/>
</dbReference>
<comment type="caution">
    <text evidence="11">The sequence shown here is derived from an EMBL/GenBank/DDBJ whole genome shotgun (WGS) entry which is preliminary data.</text>
</comment>
<dbReference type="AlphaFoldDB" id="A0A6L2PYY0"/>
<feature type="transmembrane region" description="Helical" evidence="7">
    <location>
        <begin position="214"/>
        <end position="237"/>
    </location>
</feature>
<comment type="subcellular location">
    <subcellularLocation>
        <location evidence="1">Membrane</location>
        <topology evidence="1">Multi-pass membrane protein</topology>
    </subcellularLocation>
</comment>
<dbReference type="GO" id="GO:0016020">
    <property type="term" value="C:membrane"/>
    <property type="evidence" value="ECO:0007669"/>
    <property type="project" value="UniProtKB-SubCell"/>
</dbReference>
<name>A0A6L2PYY0_COPFO</name>
<evidence type="ECO:0000259" key="9">
    <source>
        <dbReference type="Pfam" id="PF13336"/>
    </source>
</evidence>
<feature type="transmembrane region" description="Helical" evidence="7">
    <location>
        <begin position="328"/>
        <end position="345"/>
    </location>
</feature>
<feature type="transmembrane region" description="Helical" evidence="7">
    <location>
        <begin position="593"/>
        <end position="614"/>
    </location>
</feature>
<dbReference type="GO" id="GO:0006083">
    <property type="term" value="P:acetate metabolic process"/>
    <property type="evidence" value="ECO:0007669"/>
    <property type="project" value="InterPro"/>
</dbReference>
<evidence type="ECO:0000256" key="3">
    <source>
        <dbReference type="ARBA" id="ARBA00022679"/>
    </source>
</evidence>
<feature type="transmembrane region" description="Helical" evidence="7">
    <location>
        <begin position="516"/>
        <end position="542"/>
    </location>
</feature>
<keyword evidence="4 7" id="KW-0812">Transmembrane</keyword>
<feature type="domain" description="TRC8-like N-terminal" evidence="10">
    <location>
        <begin position="107"/>
        <end position="618"/>
    </location>
</feature>
<evidence type="ECO:0000256" key="5">
    <source>
        <dbReference type="ARBA" id="ARBA00022989"/>
    </source>
</evidence>
<keyword evidence="3" id="KW-0808">Transferase</keyword>
<accession>A0A6L2PYY0</accession>
<dbReference type="Gene3D" id="3.40.1080.20">
    <property type="entry name" value="Acetyl-CoA hydrolase/transferase C-terminal domain"/>
    <property type="match status" value="1"/>
</dbReference>
<evidence type="ECO:0000259" key="8">
    <source>
        <dbReference type="Pfam" id="PF02550"/>
    </source>
</evidence>
<dbReference type="Gene3D" id="3.30.750.70">
    <property type="entry name" value="4-hydroxybutyrate coenzyme like domains"/>
    <property type="match status" value="1"/>
</dbReference>
<dbReference type="InterPro" id="IPR038460">
    <property type="entry name" value="AcetylCoA_hyd_C_sf"/>
</dbReference>
<dbReference type="Pfam" id="PF13705">
    <property type="entry name" value="TRC8_N"/>
    <property type="match status" value="1"/>
</dbReference>
<feature type="transmembrane region" description="Helical" evidence="7">
    <location>
        <begin position="172"/>
        <end position="189"/>
    </location>
</feature>
<dbReference type="Gene3D" id="3.40.1080.10">
    <property type="entry name" value="Glutaconate Coenzyme A-transferase"/>
    <property type="match status" value="1"/>
</dbReference>
<dbReference type="PANTHER" id="PTHR21432:SF20">
    <property type="entry name" value="ACETYL-COA HYDROLASE"/>
    <property type="match status" value="1"/>
</dbReference>
<evidence type="ECO:0000256" key="1">
    <source>
        <dbReference type="ARBA" id="ARBA00004141"/>
    </source>
</evidence>
<gene>
    <name evidence="11" type="ORF">Cfor_04936</name>
</gene>
<evidence type="ECO:0000313" key="11">
    <source>
        <dbReference type="EMBL" id="GFG37843.1"/>
    </source>
</evidence>
<evidence type="ECO:0000256" key="4">
    <source>
        <dbReference type="ARBA" id="ARBA00022692"/>
    </source>
</evidence>
<evidence type="ECO:0000313" key="12">
    <source>
        <dbReference type="Proteomes" id="UP000502823"/>
    </source>
</evidence>
<feature type="transmembrane region" description="Helical" evidence="7">
    <location>
        <begin position="244"/>
        <end position="262"/>
    </location>
</feature>
<feature type="transmembrane region" description="Helical" evidence="7">
    <location>
        <begin position="563"/>
        <end position="587"/>
    </location>
</feature>
<keyword evidence="5 7" id="KW-1133">Transmembrane helix</keyword>
<dbReference type="Pfam" id="PF13336">
    <property type="entry name" value="AcetylCoA_hyd_C"/>
    <property type="match status" value="1"/>
</dbReference>
<evidence type="ECO:0000256" key="7">
    <source>
        <dbReference type="SAM" id="Phobius"/>
    </source>
</evidence>
<dbReference type="EMBL" id="BLKM01012920">
    <property type="protein sequence ID" value="GFG37843.1"/>
    <property type="molecule type" value="Genomic_DNA"/>
</dbReference>
<dbReference type="GO" id="GO:0005739">
    <property type="term" value="C:mitochondrion"/>
    <property type="evidence" value="ECO:0007669"/>
    <property type="project" value="TreeGrafter"/>
</dbReference>
<dbReference type="GO" id="GO:0008775">
    <property type="term" value="F:acetate CoA-transferase activity"/>
    <property type="evidence" value="ECO:0007669"/>
    <property type="project" value="InterPro"/>
</dbReference>
<feature type="domain" description="Acetyl-CoA hydrolase/transferase C-terminal" evidence="9">
    <location>
        <begin position="974"/>
        <end position="1128"/>
    </location>
</feature>
<dbReference type="PANTHER" id="PTHR21432">
    <property type="entry name" value="ACETYL-COA HYDROLASE-RELATED"/>
    <property type="match status" value="1"/>
</dbReference>
<keyword evidence="6 7" id="KW-0472">Membrane</keyword>
<dbReference type="InterPro" id="IPR026888">
    <property type="entry name" value="AcetylCoA_hyd_C"/>
</dbReference>
<reference evidence="12" key="1">
    <citation type="submission" date="2020-01" db="EMBL/GenBank/DDBJ databases">
        <title>Draft genome sequence of the Termite Coptotermes fromosanus.</title>
        <authorList>
            <person name="Itakura S."/>
            <person name="Yosikawa Y."/>
            <person name="Umezawa K."/>
        </authorList>
    </citation>
    <scope>NUCLEOTIDE SEQUENCE [LARGE SCALE GENOMIC DNA]</scope>
</reference>
<organism evidence="11 12">
    <name type="scientific">Coptotermes formosanus</name>
    <name type="common">Formosan subterranean termite</name>
    <dbReference type="NCBI Taxonomy" id="36987"/>
    <lineage>
        <taxon>Eukaryota</taxon>
        <taxon>Metazoa</taxon>
        <taxon>Ecdysozoa</taxon>
        <taxon>Arthropoda</taxon>
        <taxon>Hexapoda</taxon>
        <taxon>Insecta</taxon>
        <taxon>Pterygota</taxon>
        <taxon>Neoptera</taxon>
        <taxon>Polyneoptera</taxon>
        <taxon>Dictyoptera</taxon>
        <taxon>Blattodea</taxon>
        <taxon>Blattoidea</taxon>
        <taxon>Termitoidae</taxon>
        <taxon>Rhinotermitidae</taxon>
        <taxon>Coptotermes</taxon>
    </lineage>
</organism>
<dbReference type="InterPro" id="IPR037171">
    <property type="entry name" value="NagB/RpiA_transferase-like"/>
</dbReference>
<dbReference type="InParanoid" id="A0A6L2PYY0"/>
<dbReference type="FunFam" id="3.40.1080.20:FF:000002">
    <property type="entry name" value="Acetyl-CoA hydrolase/transferase"/>
    <property type="match status" value="1"/>
</dbReference>
<feature type="transmembrane region" description="Helical" evidence="7">
    <location>
        <begin position="488"/>
        <end position="510"/>
    </location>
</feature>
<dbReference type="InterPro" id="IPR003702">
    <property type="entry name" value="ActCoA_hydro_N"/>
</dbReference>
<evidence type="ECO:0000259" key="10">
    <source>
        <dbReference type="Pfam" id="PF13705"/>
    </source>
</evidence>
<evidence type="ECO:0000256" key="6">
    <source>
        <dbReference type="ARBA" id="ARBA00023136"/>
    </source>
</evidence>
<evidence type="ECO:0000256" key="2">
    <source>
        <dbReference type="ARBA" id="ARBA00009632"/>
    </source>
</evidence>
<feature type="transmembrane region" description="Helical" evidence="7">
    <location>
        <begin position="141"/>
        <end position="160"/>
    </location>
</feature>
<proteinExistence type="inferred from homology"/>
<dbReference type="SUPFAM" id="SSF100950">
    <property type="entry name" value="NagB/RpiA/CoA transferase-like"/>
    <property type="match status" value="2"/>
</dbReference>
<comment type="similarity">
    <text evidence="2">Belongs to the acetyl-CoA hydrolase/transferase family.</text>
</comment>
<feature type="transmembrane region" description="Helical" evidence="7">
    <location>
        <begin position="268"/>
        <end position="288"/>
    </location>
</feature>
<sequence>MRTERFMNWCMNASESGCWNKPIDLTVLKAVCVLVRMVLEHLANSSSPRSHQYSTVFEQTSASWKGSVQVVQRHERQIVQTRPHLRGGVIMLGLLGIKVHDEQVEKTISVILRLPGLFLLDHWYQSSSTEIWAKIVDSPDMISAVVSPIIVVHSLLLLLLPLEDLVTLYGHYLSAALIAGSVLISHHYVQADDLSTYLFSFPIFGDIRTSSTPVSLHFVAIATQIITATVTSFLLDVDCTLKKLILAVYTIPVAAKLAHFPLHYLETLHIFSSALTLLSIAYYSLMSLPRLLVYVHKRYELAAHAIVQQGPINAAVGAWKWSFLMTQFLFFWCVLISAQLYSFWYQKNPPPGRLVVSPVERAEWYIVVLYALSEACTSPISLVGCCIAVSHASWLILNLTKGFTQGTMGLLLDQALDKSGVTEGVIMAVMALRIGLIDLPMPQRMGAMCLILFIVVISLVQSMREIVEPILLTLSASHSRSILRHIRVIAVCVFLLVSSFFMPFVVIELFEIDLWMLVVVTTCTVTCLQVLGALIVYGLFLYDALQEDTGWEALDDHIYFTRAFIRVVEFVVSVLVVGSGVCESVLLSSEGHTWSWLNGLLLAIHCYYNVYLRFQSGWRSFLLRREAARVKHPDLTTRTAQNQLNPLNEIRSGFLQKKLFNASNQILNDVEFYSVTTTFASRLTFYPATFIIRGITEWSRKRFAKLDANVKHFCSHDGLLCKRDTVFIQGAAATPLELVKEMTDYGKSSGLKNVTVCHMHTEGVAGYTEPDFAGIFRSCSFFMAANVRKAVAEGRSDCIPIFLSEIPLLFHRKIVKPDVAFVQVSPPDQHGFCSLGTSVDCVRAALMYSKTIVAQVNPQMPRTFGDATVHQSHFDYAVKVDTPLPEHGGRPPTEIETKIGKQIAGNLVEDGATLQMGIGNIPDAVLAELTNHKDLGIHSEMFAGGIIDLVNKGCITNNRKTINKGKIIGSFLIGTRALYDFVDNNPYVEMRDVAYVNNTGIIAQNPKMTAINSCIEIDLTGQVVSDSIGTKMYSGFGGQVDFIRGAAEAVDGQGKPIIALPSVTNKGESKISPLIKHGAGVVTTRAHVHYVVTEHGIAYLFGKTLRQRAHALINIAHPDHRESLEKAAFERLKCMPAP</sequence>
<feature type="transmembrane region" description="Helical" evidence="7">
    <location>
        <begin position="445"/>
        <end position="467"/>
    </location>
</feature>
<keyword evidence="12" id="KW-1185">Reference proteome</keyword>
<feature type="domain" description="Acetyl-CoA hydrolase/transferase N-terminal" evidence="8">
    <location>
        <begin position="724"/>
        <end position="879"/>
    </location>
</feature>